<reference evidence="2 3" key="1">
    <citation type="submission" date="2024-11" db="EMBL/GenBank/DDBJ databases">
        <title>Adaptive evolution of stress response genes in parasites aligns with host niche diversity.</title>
        <authorList>
            <person name="Hahn C."/>
            <person name="Resl P."/>
        </authorList>
    </citation>
    <scope>NUCLEOTIDE SEQUENCE [LARGE SCALE GENOMIC DNA]</scope>
    <source>
        <strain evidence="2">EGGRZ-B1_66</strain>
        <tissue evidence="2">Body</tissue>
    </source>
</reference>
<proteinExistence type="predicted"/>
<feature type="region of interest" description="Disordered" evidence="1">
    <location>
        <begin position="1"/>
        <end position="31"/>
    </location>
</feature>
<dbReference type="AlphaFoldDB" id="A0ABD2Q1N1"/>
<sequence>MDIENKPNPSSSDVHINVQHISGSPKRSTPEISSSLFLNNLLEKRAASFTKFTLRADRSPVCLVSQRSASGPDATVTGSIAMRQSLKDKTKPRYRPKLGQIGRSFSGPNAQYILKRRSKDNKNQLGKQISSP</sequence>
<organism evidence="2 3">
    <name type="scientific">Cichlidogyrus casuarinus</name>
    <dbReference type="NCBI Taxonomy" id="1844966"/>
    <lineage>
        <taxon>Eukaryota</taxon>
        <taxon>Metazoa</taxon>
        <taxon>Spiralia</taxon>
        <taxon>Lophotrochozoa</taxon>
        <taxon>Platyhelminthes</taxon>
        <taxon>Monogenea</taxon>
        <taxon>Monopisthocotylea</taxon>
        <taxon>Dactylogyridea</taxon>
        <taxon>Ancyrocephalidae</taxon>
        <taxon>Cichlidogyrus</taxon>
    </lineage>
</organism>
<evidence type="ECO:0000313" key="3">
    <source>
        <dbReference type="Proteomes" id="UP001626550"/>
    </source>
</evidence>
<feature type="compositionally biased region" description="Polar residues" evidence="1">
    <location>
        <begin position="7"/>
        <end position="31"/>
    </location>
</feature>
<dbReference type="Proteomes" id="UP001626550">
    <property type="component" value="Unassembled WGS sequence"/>
</dbReference>
<gene>
    <name evidence="2" type="ORF">Ciccas_008007</name>
</gene>
<keyword evidence="3" id="KW-1185">Reference proteome</keyword>
<protein>
    <submittedName>
        <fullName evidence="2">Uncharacterized protein</fullName>
    </submittedName>
</protein>
<name>A0ABD2Q1N1_9PLAT</name>
<accession>A0ABD2Q1N1</accession>
<evidence type="ECO:0000256" key="1">
    <source>
        <dbReference type="SAM" id="MobiDB-lite"/>
    </source>
</evidence>
<evidence type="ECO:0000313" key="2">
    <source>
        <dbReference type="EMBL" id="KAL3313390.1"/>
    </source>
</evidence>
<feature type="region of interest" description="Disordered" evidence="1">
    <location>
        <begin position="87"/>
        <end position="109"/>
    </location>
</feature>
<comment type="caution">
    <text evidence="2">The sequence shown here is derived from an EMBL/GenBank/DDBJ whole genome shotgun (WGS) entry which is preliminary data.</text>
</comment>
<dbReference type="EMBL" id="JBJKFK010001320">
    <property type="protein sequence ID" value="KAL3313390.1"/>
    <property type="molecule type" value="Genomic_DNA"/>
</dbReference>